<reference evidence="3" key="1">
    <citation type="submission" date="2017-03" db="EMBL/GenBank/DDBJ databases">
        <authorList>
            <person name="Herbold C."/>
        </authorList>
    </citation>
    <scope>NUCLEOTIDE SEQUENCE [LARGE SCALE GENOMIC DNA]</scope>
</reference>
<evidence type="ECO:0000313" key="2">
    <source>
        <dbReference type="EMBL" id="SMH71333.1"/>
    </source>
</evidence>
<evidence type="ECO:0000259" key="1">
    <source>
        <dbReference type="PROSITE" id="PS50866"/>
    </source>
</evidence>
<feature type="domain" description="GOLD" evidence="1">
    <location>
        <begin position="1"/>
        <end position="53"/>
    </location>
</feature>
<dbReference type="AlphaFoldDB" id="A0A2H1FF00"/>
<dbReference type="RefSeq" id="WP_157927323.1">
    <property type="nucleotide sequence ID" value="NZ_LT841358.1"/>
</dbReference>
<proteinExistence type="predicted"/>
<dbReference type="InterPro" id="IPR036598">
    <property type="entry name" value="GOLD_dom_sf"/>
</dbReference>
<dbReference type="Proteomes" id="UP000230607">
    <property type="component" value="Chromosome 1"/>
</dbReference>
<gene>
    <name evidence="2" type="ORF">NCS_11140</name>
</gene>
<protein>
    <recommendedName>
        <fullName evidence="1">GOLD domain-containing protein</fullName>
    </recommendedName>
</protein>
<keyword evidence="3" id="KW-1185">Reference proteome</keyword>
<evidence type="ECO:0000313" key="3">
    <source>
        <dbReference type="Proteomes" id="UP000230607"/>
    </source>
</evidence>
<dbReference type="InterPro" id="IPR009038">
    <property type="entry name" value="GOLD_dom"/>
</dbReference>
<accession>A0A2H1FF00</accession>
<name>A0A2H1FF00_9ARCH</name>
<sequence length="176" mass="19170">MKNQQLVKVLDQGRVSNTGNFHYTSSHDDTYFIIFSNEFSIISTKSVSFTYVYNGQQNHQSFTIPPGAFKSMPVLIHSGQSITGTFTASGGSGNDVDFNISTMTCTQTVNFSFSLSNTGQANGNADVAFEVDGKPVWSNNYSVDMGKQTSVSGSTSLSDCNPHDYKAVVTNQQRTR</sequence>
<dbReference type="SUPFAM" id="SSF101576">
    <property type="entry name" value="Supernatant protein factor (SPF), C-terminal domain"/>
    <property type="match status" value="1"/>
</dbReference>
<dbReference type="EMBL" id="LT841358">
    <property type="protein sequence ID" value="SMH71333.1"/>
    <property type="molecule type" value="Genomic_DNA"/>
</dbReference>
<organism evidence="2 3">
    <name type="scientific">Candidatus Nitrosotalea okcheonensis</name>
    <dbReference type="NCBI Taxonomy" id="1903276"/>
    <lineage>
        <taxon>Archaea</taxon>
        <taxon>Nitrososphaerota</taxon>
        <taxon>Nitrososphaeria</taxon>
        <taxon>Nitrosotaleales</taxon>
        <taxon>Nitrosotaleaceae</taxon>
        <taxon>Nitrosotalea</taxon>
    </lineage>
</organism>
<dbReference type="PROSITE" id="PS50866">
    <property type="entry name" value="GOLD"/>
    <property type="match status" value="1"/>
</dbReference>